<comment type="caution">
    <text evidence="15">The sequence shown here is derived from an EMBL/GenBank/DDBJ whole genome shotgun (WGS) entry which is preliminary data.</text>
</comment>
<evidence type="ECO:0000313" key="15">
    <source>
        <dbReference type="EMBL" id="CAE1307126.1"/>
    </source>
</evidence>
<dbReference type="GO" id="GO:1902495">
    <property type="term" value="C:transmembrane transporter complex"/>
    <property type="evidence" value="ECO:0007669"/>
    <property type="project" value="TreeGrafter"/>
</dbReference>
<sequence>MEMETMIDDGSNSADDHSIAESEYSLSSELHHFTLHQCARDGDFYNIKFLLKYMTSKNTLKKNINKHDESDLSPLHYAVRYGHIDSVKLLIEHKADINNPGAYGAHPLHLAAKYKPENIKKTVNINENEEGGGGEGEEEEEEEAAEGNEENQAEASQKSVVKYLVESGADINCQDTYGSTPLHYASMRGCDSVVRDLLTFPQIEVDKVDKTMMTALHTAARYSQVVVAEELLNCGAQVQCLDDEKCTPLFYACFYGCEKLVLMLFDKAIEQSGWMGASDLLSNKNIDGQTCLHAAVNGGNTNIVKACLQRNADVNATQNNKSMPLHLAAMSGNMECVKMLIAHNARIDAFDNEQSTPLHKACLYNHHEVVKYLIKHGARINKRDYDSCTPLLLASLKGHVETIEVLMEAFADHTAVDISEKTAVYLAVEENHLEALKKLLEYPIVTDQIHESDQYGNIPLHIAAKEGYVEIVRLLLQYGASINAANDEESSPIHLAAQYGRTNVVRLLVQKENSIVKSEDEDSNTPLHIAAIHGHDMVGEILLEYGADVCAKNNKLWTPLDCAAAKGMTSIAQVLLDNDSPVDPADKTKMTPLHLASQGGHSRMVTLLLDHNANIGQCDSDGNNCLDLAIDNNHPDVAMLLINHEKWEDVMRNETMDLLSGCRQTPMRKLIQKMPEVAGSVLNRCITSTGDSASKDRCITFNYEYLDDTYISWEKSKSSDTTYSYSDEVNVVDNYYPYTLDMTQMKSNHPLYIMVDNKQVDLLAHPVVIQLMNYKWYSFGAVFYYLNFFIYAVFLAFFTGYIIQANPPKLNVVYYNGTYCDTSNIVNEKFFPYYGRYVILGLSIFMLFREIFQFYQARSSYLTFVNIFEWVTYTLTILFVIGLNKCQWDRNYIEQWQWNLGSIAIFFAWMDLVLFVQKVPRFGIYVVMITDILYTFIQFAIVFLLIIVAFAFGFYALLQSRVDKMGTQVPFAPFVHIGKSLVKTSVMLIGEFEFTDIFHDDYLKPQFEYMTYIMFVIFLVFGSIIIMNLLVGLAVDDIKGVQIQAALKRRAMEVDLVLDVERFLPFGIHRKKIVKYQKIYPNADRQFSFLKYFKVKNVKAREIEKILNPELDEIKSIKKKQKDLKRMMYELTDTVNEMRTQNRIMQSMVQAIIKSQGIAWEEEDYQDSD</sequence>
<feature type="transmembrane region" description="Helical" evidence="13">
    <location>
        <begin position="896"/>
        <end position="916"/>
    </location>
</feature>
<dbReference type="Proteomes" id="UP000597762">
    <property type="component" value="Unassembled WGS sequence"/>
</dbReference>
<feature type="domain" description="Ion transport" evidence="14">
    <location>
        <begin position="809"/>
        <end position="1042"/>
    </location>
</feature>
<dbReference type="InterPro" id="IPR005821">
    <property type="entry name" value="Ion_trans_dom"/>
</dbReference>
<feature type="compositionally biased region" description="Acidic residues" evidence="12">
    <location>
        <begin position="127"/>
        <end position="152"/>
    </location>
</feature>
<dbReference type="InterPro" id="IPR002110">
    <property type="entry name" value="Ankyrin_rpt"/>
</dbReference>
<dbReference type="Pfam" id="PF00520">
    <property type="entry name" value="Ion_trans"/>
    <property type="match status" value="1"/>
</dbReference>
<keyword evidence="8" id="KW-0406">Ion transport</keyword>
<evidence type="ECO:0000256" key="8">
    <source>
        <dbReference type="ARBA" id="ARBA00023065"/>
    </source>
</evidence>
<name>A0A812DS00_ACAPH</name>
<feature type="repeat" description="ANK" evidence="11">
    <location>
        <begin position="455"/>
        <end position="487"/>
    </location>
</feature>
<evidence type="ECO:0000256" key="3">
    <source>
        <dbReference type="ARBA" id="ARBA00022606"/>
    </source>
</evidence>
<keyword evidence="10" id="KW-0407">Ion channel</keyword>
<feature type="repeat" description="ANK" evidence="11">
    <location>
        <begin position="488"/>
        <end position="520"/>
    </location>
</feature>
<dbReference type="EMBL" id="CAHIKZ030004103">
    <property type="protein sequence ID" value="CAE1307126.1"/>
    <property type="molecule type" value="Genomic_DNA"/>
</dbReference>
<feature type="transmembrane region" description="Helical" evidence="13">
    <location>
        <begin position="936"/>
        <end position="958"/>
    </location>
</feature>
<dbReference type="PANTHER" id="PTHR47143:SF3">
    <property type="entry name" value="PWWP DOMAIN-CONTAINING PROTEIN"/>
    <property type="match status" value="1"/>
</dbReference>
<evidence type="ECO:0000256" key="13">
    <source>
        <dbReference type="SAM" id="Phobius"/>
    </source>
</evidence>
<feature type="transmembrane region" description="Helical" evidence="13">
    <location>
        <begin position="861"/>
        <end position="884"/>
    </location>
</feature>
<reference evidence="15" key="1">
    <citation type="submission" date="2021-01" db="EMBL/GenBank/DDBJ databases">
        <authorList>
            <person name="Li R."/>
            <person name="Bekaert M."/>
        </authorList>
    </citation>
    <scope>NUCLEOTIDE SEQUENCE</scope>
    <source>
        <strain evidence="15">Farmed</strain>
    </source>
</reference>
<feature type="repeat" description="ANK" evidence="11">
    <location>
        <begin position="386"/>
        <end position="418"/>
    </location>
</feature>
<comment type="subcellular location">
    <subcellularLocation>
        <location evidence="1">Membrane</location>
        <topology evidence="1">Multi-pass membrane protein</topology>
    </subcellularLocation>
</comment>
<dbReference type="AlphaFoldDB" id="A0A812DS00"/>
<evidence type="ECO:0000256" key="10">
    <source>
        <dbReference type="ARBA" id="ARBA00023303"/>
    </source>
</evidence>
<dbReference type="InterPro" id="IPR052076">
    <property type="entry name" value="TRP_cation_channel"/>
</dbReference>
<dbReference type="GO" id="GO:0005216">
    <property type="term" value="F:monoatomic ion channel activity"/>
    <property type="evidence" value="ECO:0007669"/>
    <property type="project" value="InterPro"/>
</dbReference>
<dbReference type="PANTHER" id="PTHR47143">
    <property type="entry name" value="TRANSIENT RECEPTOR POTENTIAL CATION CHANNEL PROTEIN PAINLESS"/>
    <property type="match status" value="1"/>
</dbReference>
<evidence type="ECO:0000313" key="16">
    <source>
        <dbReference type="Proteomes" id="UP000597762"/>
    </source>
</evidence>
<feature type="transmembrane region" description="Helical" evidence="13">
    <location>
        <begin position="1012"/>
        <end position="1035"/>
    </location>
</feature>
<feature type="repeat" description="ANK" evidence="11">
    <location>
        <begin position="287"/>
        <end position="319"/>
    </location>
</feature>
<feature type="repeat" description="ANK" evidence="11">
    <location>
        <begin position="522"/>
        <end position="554"/>
    </location>
</feature>
<feature type="repeat" description="ANK" evidence="11">
    <location>
        <begin position="353"/>
        <end position="385"/>
    </location>
</feature>
<dbReference type="PROSITE" id="PS50088">
    <property type="entry name" value="ANK_REPEAT"/>
    <property type="match status" value="11"/>
</dbReference>
<evidence type="ECO:0000256" key="2">
    <source>
        <dbReference type="ARBA" id="ARBA00022448"/>
    </source>
</evidence>
<evidence type="ECO:0000256" key="7">
    <source>
        <dbReference type="ARBA" id="ARBA00023043"/>
    </source>
</evidence>
<feature type="repeat" description="ANK" evidence="11">
    <location>
        <begin position="177"/>
        <end position="198"/>
    </location>
</feature>
<evidence type="ECO:0000256" key="4">
    <source>
        <dbReference type="ARBA" id="ARBA00022692"/>
    </source>
</evidence>
<feature type="repeat" description="ANK" evidence="11">
    <location>
        <begin position="70"/>
        <end position="102"/>
    </location>
</feature>
<dbReference type="PRINTS" id="PR01415">
    <property type="entry name" value="ANKYRIN"/>
</dbReference>
<dbReference type="Pfam" id="PF13637">
    <property type="entry name" value="Ank_4"/>
    <property type="match status" value="1"/>
</dbReference>
<dbReference type="PROSITE" id="PS50297">
    <property type="entry name" value="ANK_REP_REGION"/>
    <property type="match status" value="9"/>
</dbReference>
<evidence type="ECO:0000256" key="11">
    <source>
        <dbReference type="PROSITE-ProRule" id="PRU00023"/>
    </source>
</evidence>
<keyword evidence="2" id="KW-0813">Transport</keyword>
<feature type="region of interest" description="Disordered" evidence="12">
    <location>
        <begin position="124"/>
        <end position="157"/>
    </location>
</feature>
<dbReference type="Pfam" id="PF12796">
    <property type="entry name" value="Ank_2"/>
    <property type="match status" value="6"/>
</dbReference>
<keyword evidence="16" id="KW-1185">Reference proteome</keyword>
<accession>A0A812DS00</accession>
<feature type="repeat" description="ANK" evidence="11">
    <location>
        <begin position="320"/>
        <end position="352"/>
    </location>
</feature>
<keyword evidence="4 13" id="KW-0812">Transmembrane</keyword>
<feature type="repeat" description="ANK" evidence="11">
    <location>
        <begin position="211"/>
        <end position="243"/>
    </location>
</feature>
<feature type="transmembrane region" description="Helical" evidence="13">
    <location>
        <begin position="837"/>
        <end position="855"/>
    </location>
</feature>
<proteinExistence type="predicted"/>
<dbReference type="InterPro" id="IPR036770">
    <property type="entry name" value="Ankyrin_rpt-contain_sf"/>
</dbReference>
<keyword evidence="6 13" id="KW-1133">Transmembrane helix</keyword>
<gene>
    <name evidence="15" type="ORF">SPHA_59201</name>
</gene>
<evidence type="ECO:0000256" key="1">
    <source>
        <dbReference type="ARBA" id="ARBA00004141"/>
    </source>
</evidence>
<feature type="repeat" description="ANK" evidence="11">
    <location>
        <begin position="588"/>
        <end position="620"/>
    </location>
</feature>
<dbReference type="SMART" id="SM00248">
    <property type="entry name" value="ANK"/>
    <property type="match status" value="16"/>
</dbReference>
<evidence type="ECO:0000256" key="5">
    <source>
        <dbReference type="ARBA" id="ARBA00022737"/>
    </source>
</evidence>
<dbReference type="Gene3D" id="1.25.40.20">
    <property type="entry name" value="Ankyrin repeat-containing domain"/>
    <property type="match status" value="5"/>
</dbReference>
<keyword evidence="9 13" id="KW-0472">Membrane</keyword>
<evidence type="ECO:0000259" key="14">
    <source>
        <dbReference type="Pfam" id="PF00520"/>
    </source>
</evidence>
<protein>
    <submittedName>
        <fullName evidence="15">TRPA1</fullName>
    </submittedName>
</protein>
<keyword evidence="7 11" id="KW-0040">ANK repeat</keyword>
<evidence type="ECO:0000256" key="9">
    <source>
        <dbReference type="ARBA" id="ARBA00023136"/>
    </source>
</evidence>
<feature type="region of interest" description="Disordered" evidence="12">
    <location>
        <begin position="1"/>
        <end position="20"/>
    </location>
</feature>
<dbReference type="OrthoDB" id="1661883at2759"/>
<dbReference type="SUPFAM" id="SSF48403">
    <property type="entry name" value="Ankyrin repeat"/>
    <property type="match status" value="2"/>
</dbReference>
<evidence type="ECO:0000256" key="12">
    <source>
        <dbReference type="SAM" id="MobiDB-lite"/>
    </source>
</evidence>
<feature type="transmembrane region" description="Helical" evidence="13">
    <location>
        <begin position="782"/>
        <end position="803"/>
    </location>
</feature>
<evidence type="ECO:0000256" key="6">
    <source>
        <dbReference type="ARBA" id="ARBA00022989"/>
    </source>
</evidence>
<keyword evidence="5" id="KW-0677">Repeat</keyword>
<organism evidence="15 16">
    <name type="scientific">Acanthosepion pharaonis</name>
    <name type="common">Pharaoh cuttlefish</name>
    <name type="synonym">Sepia pharaonis</name>
    <dbReference type="NCBI Taxonomy" id="158019"/>
    <lineage>
        <taxon>Eukaryota</taxon>
        <taxon>Metazoa</taxon>
        <taxon>Spiralia</taxon>
        <taxon>Lophotrochozoa</taxon>
        <taxon>Mollusca</taxon>
        <taxon>Cephalopoda</taxon>
        <taxon>Coleoidea</taxon>
        <taxon>Decapodiformes</taxon>
        <taxon>Sepiida</taxon>
        <taxon>Sepiina</taxon>
        <taxon>Sepiidae</taxon>
        <taxon>Acanthosepion</taxon>
    </lineage>
</organism>
<keyword evidence="3" id="KW-0716">Sensory transduction</keyword>